<dbReference type="RefSeq" id="WP_270678786.1">
    <property type="nucleotide sequence ID" value="NZ_JAQFWP010000030.1"/>
</dbReference>
<keyword evidence="2" id="KW-1185">Reference proteome</keyword>
<protein>
    <submittedName>
        <fullName evidence="1">Uncharacterized protein</fullName>
    </submittedName>
</protein>
<sequence>MGLLSFIFGGVAEVAADATADAVTGAADRKILSSRAKMLVKLSREEGLHFTSRGKDAPRLAPALAELSALGVPAAPEEIKDVVSGPRNGLWVLAFDNPHHELANLDSGGHFWFTAARLPHPCPDVIARAPWEVRHAALTPVTRWFPHQPHHVAHTPRGRKERGVFTDHPAFAARMLDAASGVDGSMKWAVRGQWAFAWNEGIVTRNLVRKRLMLLDTLAHYAQG</sequence>
<evidence type="ECO:0000313" key="1">
    <source>
        <dbReference type="EMBL" id="MDA2806141.1"/>
    </source>
</evidence>
<reference evidence="1" key="1">
    <citation type="submission" date="2023-01" db="EMBL/GenBank/DDBJ databases">
        <title>Draft genome sequence of Nocardiopsis sp. LSu2-4 isolated from halophytes.</title>
        <authorList>
            <person name="Duangmal K."/>
            <person name="Chantavorakit T."/>
        </authorList>
    </citation>
    <scope>NUCLEOTIDE SEQUENCE</scope>
    <source>
        <strain evidence="1">LSu2-4</strain>
    </source>
</reference>
<dbReference type="Proteomes" id="UP001165685">
    <property type="component" value="Unassembled WGS sequence"/>
</dbReference>
<proteinExistence type="predicted"/>
<evidence type="ECO:0000313" key="2">
    <source>
        <dbReference type="Proteomes" id="UP001165685"/>
    </source>
</evidence>
<comment type="caution">
    <text evidence="1">The sequence shown here is derived from an EMBL/GenBank/DDBJ whole genome shotgun (WGS) entry which is preliminary data.</text>
</comment>
<accession>A0ABT4TN67</accession>
<name>A0ABT4TN67_9ACTN</name>
<dbReference type="EMBL" id="JAQFWP010000030">
    <property type="protein sequence ID" value="MDA2806141.1"/>
    <property type="molecule type" value="Genomic_DNA"/>
</dbReference>
<organism evidence="1 2">
    <name type="scientific">Nocardiopsis suaedae</name>
    <dbReference type="NCBI Taxonomy" id="3018444"/>
    <lineage>
        <taxon>Bacteria</taxon>
        <taxon>Bacillati</taxon>
        <taxon>Actinomycetota</taxon>
        <taxon>Actinomycetes</taxon>
        <taxon>Streptosporangiales</taxon>
        <taxon>Nocardiopsidaceae</taxon>
        <taxon>Nocardiopsis</taxon>
    </lineage>
</organism>
<gene>
    <name evidence="1" type="ORF">O4U47_16635</name>
</gene>